<evidence type="ECO:0000259" key="7">
    <source>
        <dbReference type="Pfam" id="PF00408"/>
    </source>
</evidence>
<dbReference type="PROSITE" id="PS00710">
    <property type="entry name" value="PGM_PMM"/>
    <property type="match status" value="1"/>
</dbReference>
<dbReference type="AlphaFoldDB" id="A0A6J7T9U2"/>
<proteinExistence type="inferred from homology"/>
<dbReference type="GO" id="GO:0005975">
    <property type="term" value="P:carbohydrate metabolic process"/>
    <property type="evidence" value="ECO:0007669"/>
    <property type="project" value="InterPro"/>
</dbReference>
<dbReference type="GO" id="GO:0006166">
    <property type="term" value="P:purine ribonucleoside salvage"/>
    <property type="evidence" value="ECO:0007669"/>
    <property type="project" value="TreeGrafter"/>
</dbReference>
<organism evidence="18">
    <name type="scientific">freshwater metagenome</name>
    <dbReference type="NCBI Taxonomy" id="449393"/>
    <lineage>
        <taxon>unclassified sequences</taxon>
        <taxon>metagenomes</taxon>
        <taxon>ecological metagenomes</taxon>
    </lineage>
</organism>
<comment type="cofactor">
    <cofactor evidence="1">
        <name>Mg(2+)</name>
        <dbReference type="ChEBI" id="CHEBI:18420"/>
    </cofactor>
</comment>
<dbReference type="GO" id="GO:0008973">
    <property type="term" value="F:phosphopentomutase activity"/>
    <property type="evidence" value="ECO:0007669"/>
    <property type="project" value="TreeGrafter"/>
</dbReference>
<name>A0A6J7T9U2_9ZZZZ</name>
<comment type="similarity">
    <text evidence="2">Belongs to the phosphohexose mutase family.</text>
</comment>
<feature type="domain" description="Alpha-D-phosphohexomutase alpha/beta/alpha" evidence="10">
    <location>
        <begin position="326"/>
        <end position="438"/>
    </location>
</feature>
<evidence type="ECO:0000313" key="18">
    <source>
        <dbReference type="EMBL" id="CAB5049690.1"/>
    </source>
</evidence>
<feature type="domain" description="Alpha-D-phosphohexomutase C-terminal" evidence="7">
    <location>
        <begin position="512"/>
        <end position="535"/>
    </location>
</feature>
<evidence type="ECO:0000313" key="13">
    <source>
        <dbReference type="EMBL" id="CAB4701148.1"/>
    </source>
</evidence>
<evidence type="ECO:0000313" key="11">
    <source>
        <dbReference type="EMBL" id="CAB4334070.1"/>
    </source>
</evidence>
<dbReference type="SUPFAM" id="SSF55957">
    <property type="entry name" value="Phosphoglucomutase, C-terminal domain"/>
    <property type="match status" value="1"/>
</dbReference>
<dbReference type="PANTHER" id="PTHR45745:SF1">
    <property type="entry name" value="PHOSPHOGLUCOMUTASE 2B-RELATED"/>
    <property type="match status" value="1"/>
</dbReference>
<sequence>MSINADLSAQVNSWLAQDPDPITRTELETLFSAAQTDSDAATWLADAFSAPLEFGTAGLRGPLGAGPNRMNRVTVLQAAAGLSNYLLAHGFAGKPVVIGFDARYNSEVFAQDTAAVMAGAGLKPKLFSHVVPTPVLAFAIRHQNACAGVMVTASHNPPQDNGYKVYLGDGRQIVSPDDTEISKYIKAVKDVRILPQSLEIEILSLQVIKDYVSATSELIAAGPTRQQQRQDVTSVYTAMHGVGWETFDSVITTAGFAQSIAVPEQRDPDPAFPTVAFPNPEEKGALDLAFDLAAKKQVDVLLANDPDADRLAVALPTATGWKALRGDQIGVLLGWWLIERQLMANQKLTGTFANSIVSSMLLEPIAKAAGLNYENTLTGFKWVSRVENLVFGYEEALGYCVDPNNVSDKDGISGALVFLEMVSELKHRNQTAWEVLEQLALTYGLHVTDQVSVRVTDLAQVDTVMTALRTNPPKLLGNLAVAKIDDLATGFGTLPIADAVVIHLSGKGEIAKARVIIRPSGTEPKIKCYLEVVVNSDDLAIAQLSADNELQALARDAAPLLEGGK</sequence>
<evidence type="ECO:0000256" key="1">
    <source>
        <dbReference type="ARBA" id="ARBA00001946"/>
    </source>
</evidence>
<dbReference type="EMBL" id="CAFBQG010000092">
    <property type="protein sequence ID" value="CAB5049690.1"/>
    <property type="molecule type" value="Genomic_DNA"/>
</dbReference>
<dbReference type="Gene3D" id="3.40.120.10">
    <property type="entry name" value="Alpha-D-Glucose-1,6-Bisphosphate, subunit A, domain 3"/>
    <property type="match status" value="3"/>
</dbReference>
<dbReference type="PANTHER" id="PTHR45745">
    <property type="entry name" value="PHOSPHOMANNOMUTASE 45A"/>
    <property type="match status" value="1"/>
</dbReference>
<keyword evidence="3" id="KW-0597">Phosphoprotein</keyword>
<protein>
    <submittedName>
        <fullName evidence="18">Unannotated protein</fullName>
    </submittedName>
</protein>
<evidence type="ECO:0000313" key="12">
    <source>
        <dbReference type="EMBL" id="CAB4340322.1"/>
    </source>
</evidence>
<dbReference type="InterPro" id="IPR005846">
    <property type="entry name" value="A-D-PHexomutase_a/b/a-III"/>
</dbReference>
<dbReference type="SUPFAM" id="SSF53738">
    <property type="entry name" value="Phosphoglucomutase, first 3 domains"/>
    <property type="match status" value="3"/>
</dbReference>
<evidence type="ECO:0000256" key="6">
    <source>
        <dbReference type="ARBA" id="ARBA00023235"/>
    </source>
</evidence>
<dbReference type="Pfam" id="PF02878">
    <property type="entry name" value="PGM_PMM_I"/>
    <property type="match status" value="1"/>
</dbReference>
<evidence type="ECO:0000256" key="2">
    <source>
        <dbReference type="ARBA" id="ARBA00010231"/>
    </source>
</evidence>
<dbReference type="CDD" id="cd05799">
    <property type="entry name" value="PGM2"/>
    <property type="match status" value="1"/>
</dbReference>
<evidence type="ECO:0000259" key="10">
    <source>
        <dbReference type="Pfam" id="PF02880"/>
    </source>
</evidence>
<dbReference type="EMBL" id="CAESAI010000021">
    <property type="protein sequence ID" value="CAB4340322.1"/>
    <property type="molecule type" value="Genomic_DNA"/>
</dbReference>
<dbReference type="Gene3D" id="3.30.310.50">
    <property type="entry name" value="Alpha-D-phosphohexomutase, C-terminal domain"/>
    <property type="match status" value="1"/>
</dbReference>
<dbReference type="EMBL" id="CAFAAO010000022">
    <property type="protein sequence ID" value="CAB4812016.1"/>
    <property type="molecule type" value="Genomic_DNA"/>
</dbReference>
<dbReference type="InterPro" id="IPR016066">
    <property type="entry name" value="A-D-PHexomutase_CS"/>
</dbReference>
<dbReference type="EMBL" id="CAESAD010000001">
    <property type="protein sequence ID" value="CAB4334070.1"/>
    <property type="molecule type" value="Genomic_DNA"/>
</dbReference>
<dbReference type="EMBL" id="CAFBIX010000001">
    <property type="protein sequence ID" value="CAB4845818.1"/>
    <property type="molecule type" value="Genomic_DNA"/>
</dbReference>
<evidence type="ECO:0000256" key="3">
    <source>
        <dbReference type="ARBA" id="ARBA00022553"/>
    </source>
</evidence>
<dbReference type="GO" id="GO:0000287">
    <property type="term" value="F:magnesium ion binding"/>
    <property type="evidence" value="ECO:0007669"/>
    <property type="project" value="InterPro"/>
</dbReference>
<dbReference type="EMBL" id="CAEZZD010000006">
    <property type="protein sequence ID" value="CAB4739960.1"/>
    <property type="molecule type" value="Genomic_DNA"/>
</dbReference>
<keyword evidence="4" id="KW-0479">Metal-binding</keyword>
<feature type="domain" description="Alpha-D-phosphohexomutase alpha/beta/alpha" evidence="9">
    <location>
        <begin position="210"/>
        <end position="314"/>
    </location>
</feature>
<dbReference type="EMBL" id="CAFBPK010000024">
    <property type="protein sequence ID" value="CAB5026580.1"/>
    <property type="molecule type" value="Genomic_DNA"/>
</dbReference>
<reference evidence="18" key="1">
    <citation type="submission" date="2020-05" db="EMBL/GenBank/DDBJ databases">
        <authorList>
            <person name="Chiriac C."/>
            <person name="Salcher M."/>
            <person name="Ghai R."/>
            <person name="Kavagutti S V."/>
        </authorList>
    </citation>
    <scope>NUCLEOTIDE SEQUENCE</scope>
</reference>
<accession>A0A6J7T9U2</accession>
<gene>
    <name evidence="13" type="ORF">UFOPK2648_00322</name>
    <name evidence="14" type="ORF">UFOPK2824_00083</name>
    <name evidence="15" type="ORF">UFOPK3037_01379</name>
    <name evidence="16" type="ORF">UFOPK3278_00105</name>
    <name evidence="12" type="ORF">UFOPK3406_00939</name>
    <name evidence="11" type="ORF">UFOPK3925_00460</name>
    <name evidence="17" type="ORF">UFOPK4097_01277</name>
    <name evidence="18" type="ORF">UFOPK4301_00813</name>
</gene>
<dbReference type="InterPro" id="IPR005844">
    <property type="entry name" value="A-D-PHexomutase_a/b/a-I"/>
</dbReference>
<evidence type="ECO:0000256" key="4">
    <source>
        <dbReference type="ARBA" id="ARBA00022723"/>
    </source>
</evidence>
<dbReference type="Pfam" id="PF00408">
    <property type="entry name" value="PGM_PMM_IV"/>
    <property type="match status" value="1"/>
</dbReference>
<evidence type="ECO:0000313" key="14">
    <source>
        <dbReference type="EMBL" id="CAB4739960.1"/>
    </source>
</evidence>
<dbReference type="InterPro" id="IPR016055">
    <property type="entry name" value="A-D-PHexomutase_a/b/a-I/II/III"/>
</dbReference>
<dbReference type="InterPro" id="IPR005845">
    <property type="entry name" value="A-D-PHexomutase_a/b/a-II"/>
</dbReference>
<keyword evidence="6" id="KW-0413">Isomerase</keyword>
<keyword evidence="5" id="KW-0460">Magnesium</keyword>
<evidence type="ECO:0000313" key="16">
    <source>
        <dbReference type="EMBL" id="CAB4845818.1"/>
    </source>
</evidence>
<evidence type="ECO:0000256" key="5">
    <source>
        <dbReference type="ARBA" id="ARBA00022842"/>
    </source>
</evidence>
<evidence type="ECO:0000313" key="15">
    <source>
        <dbReference type="EMBL" id="CAB4812016.1"/>
    </source>
</evidence>
<feature type="domain" description="Alpha-D-phosphohexomutase alpha/beta/alpha" evidence="8">
    <location>
        <begin position="53"/>
        <end position="189"/>
    </location>
</feature>
<dbReference type="EMBL" id="CAEZYC010000009">
    <property type="protein sequence ID" value="CAB4701148.1"/>
    <property type="molecule type" value="Genomic_DNA"/>
</dbReference>
<dbReference type="Pfam" id="PF02880">
    <property type="entry name" value="PGM_PMM_III"/>
    <property type="match status" value="1"/>
</dbReference>
<dbReference type="Pfam" id="PF02879">
    <property type="entry name" value="PGM_PMM_II"/>
    <property type="match status" value="1"/>
</dbReference>
<evidence type="ECO:0000313" key="17">
    <source>
        <dbReference type="EMBL" id="CAB5026580.1"/>
    </source>
</evidence>
<dbReference type="InterPro" id="IPR036900">
    <property type="entry name" value="A-D-PHexomutase_C_sf"/>
</dbReference>
<evidence type="ECO:0000259" key="9">
    <source>
        <dbReference type="Pfam" id="PF02879"/>
    </source>
</evidence>
<dbReference type="InterPro" id="IPR005843">
    <property type="entry name" value="A-D-PHexomutase_C"/>
</dbReference>
<evidence type="ECO:0000259" key="8">
    <source>
        <dbReference type="Pfam" id="PF02878"/>
    </source>
</evidence>